<dbReference type="InterPro" id="IPR042070">
    <property type="entry name" value="PucR_C-HTH_sf"/>
</dbReference>
<proteinExistence type="inferred from homology"/>
<comment type="similarity">
    <text evidence="1">Belongs to the CdaR family.</text>
</comment>
<dbReference type="InterPro" id="IPR051448">
    <property type="entry name" value="CdaR-like_regulators"/>
</dbReference>
<dbReference type="Pfam" id="PF13556">
    <property type="entry name" value="HTH_30"/>
    <property type="match status" value="1"/>
</dbReference>
<evidence type="ECO:0000259" key="2">
    <source>
        <dbReference type="Pfam" id="PF07905"/>
    </source>
</evidence>
<dbReference type="InterPro" id="IPR025736">
    <property type="entry name" value="PucR_C-HTH_dom"/>
</dbReference>
<evidence type="ECO:0000259" key="4">
    <source>
        <dbReference type="Pfam" id="PF17853"/>
    </source>
</evidence>
<protein>
    <submittedName>
        <fullName evidence="5">PucR family transcriptional regulator</fullName>
    </submittedName>
</protein>
<gene>
    <name evidence="5" type="ORF">ACFPM3_02555</name>
</gene>
<dbReference type="Pfam" id="PF07905">
    <property type="entry name" value="PucR"/>
    <property type="match status" value="1"/>
</dbReference>
<evidence type="ECO:0000313" key="6">
    <source>
        <dbReference type="Proteomes" id="UP001595829"/>
    </source>
</evidence>
<organism evidence="5 6">
    <name type="scientific">Streptomyces coeruleoprunus</name>
    <dbReference type="NCBI Taxonomy" id="285563"/>
    <lineage>
        <taxon>Bacteria</taxon>
        <taxon>Bacillati</taxon>
        <taxon>Actinomycetota</taxon>
        <taxon>Actinomycetes</taxon>
        <taxon>Kitasatosporales</taxon>
        <taxon>Streptomycetaceae</taxon>
        <taxon>Streptomyces</taxon>
    </lineage>
</organism>
<feature type="domain" description="CdaR GGDEF-like" evidence="4">
    <location>
        <begin position="362"/>
        <end position="443"/>
    </location>
</feature>
<evidence type="ECO:0000256" key="1">
    <source>
        <dbReference type="ARBA" id="ARBA00006754"/>
    </source>
</evidence>
<dbReference type="Gene3D" id="1.10.10.2840">
    <property type="entry name" value="PucR C-terminal helix-turn-helix domain"/>
    <property type="match status" value="1"/>
</dbReference>
<dbReference type="InterPro" id="IPR041522">
    <property type="entry name" value="CdaR_GGDEF"/>
</dbReference>
<sequence length="556" mass="59981">MRLRDLLDADELGLHLLVGQDAGDSALDRPVRAVLTTDLADPGRFLTGGGELVLTGLAWWQGDGDAESFVRVLDREGVAVLAAGEAEHGLVPDDLVRACRRHGLPLVAVKPDISFTTITEHVLRRLHRQRVGSLAAVVERHRRLLTDQGVPDSVLELLQHSLGLDVRVLSPTGRQIAGARPPLRARTAAALAGRYLAARRSCEAAPHRVTFGDRHYSLVPVRHSTGPSAPSATTGTAAELGDWLLVVEADMSGWPATRLELLDRIADLVADARSAHDRTKAVRQDLAGEVLDLLHSRASLDEVAARLRSSAPNVLAPCDTWQRWQFVVAAGTWHGAGAIPAPALRALLEEGLVQPDGPVPVWPEQIAGTVDDEQAVLLVLLPEPTDTLPGPVLDCAALQQRLAAALARWLGPAGRVSIGVSSPVEAAGSARRALDEARTALRVADEGPERVTVRGPDDLTSHILSLLPLIPAETRQAFAARLLSPLRDHDSRHQTDLLPTLESFLECDASWTRCAAQLHLHVNSLRHRIARIEQLTGRDLARLETRLDFLAALRTG</sequence>
<dbReference type="EMBL" id="JBHSJD010000002">
    <property type="protein sequence ID" value="MFC5021030.1"/>
    <property type="molecule type" value="Genomic_DNA"/>
</dbReference>
<feature type="domain" description="PucR C-terminal helix-turn-helix" evidence="3">
    <location>
        <begin position="497"/>
        <end position="554"/>
    </location>
</feature>
<reference evidence="6" key="1">
    <citation type="journal article" date="2019" name="Int. J. Syst. Evol. Microbiol.">
        <title>The Global Catalogue of Microorganisms (GCM) 10K type strain sequencing project: providing services to taxonomists for standard genome sequencing and annotation.</title>
        <authorList>
            <consortium name="The Broad Institute Genomics Platform"/>
            <consortium name="The Broad Institute Genome Sequencing Center for Infectious Disease"/>
            <person name="Wu L."/>
            <person name="Ma J."/>
        </authorList>
    </citation>
    <scope>NUCLEOTIDE SEQUENCE [LARGE SCALE GENOMIC DNA]</scope>
    <source>
        <strain evidence="6">CGMCC 4.1648</strain>
    </source>
</reference>
<dbReference type="Pfam" id="PF17853">
    <property type="entry name" value="GGDEF_2"/>
    <property type="match status" value="1"/>
</dbReference>
<feature type="domain" description="Purine catabolism PurC-like" evidence="2">
    <location>
        <begin position="22"/>
        <end position="126"/>
    </location>
</feature>
<comment type="caution">
    <text evidence="5">The sequence shown here is derived from an EMBL/GenBank/DDBJ whole genome shotgun (WGS) entry which is preliminary data.</text>
</comment>
<dbReference type="PANTHER" id="PTHR33744:SF17">
    <property type="entry name" value="CONSERVED PROTEIN"/>
    <property type="match status" value="1"/>
</dbReference>
<evidence type="ECO:0000259" key="3">
    <source>
        <dbReference type="Pfam" id="PF13556"/>
    </source>
</evidence>
<dbReference type="PANTHER" id="PTHR33744">
    <property type="entry name" value="CARBOHYDRATE DIACID REGULATOR"/>
    <property type="match status" value="1"/>
</dbReference>
<dbReference type="RefSeq" id="WP_345693022.1">
    <property type="nucleotide sequence ID" value="NZ_BAABIT010000001.1"/>
</dbReference>
<dbReference type="InterPro" id="IPR012914">
    <property type="entry name" value="PucR_dom"/>
</dbReference>
<evidence type="ECO:0000313" key="5">
    <source>
        <dbReference type="EMBL" id="MFC5021030.1"/>
    </source>
</evidence>
<keyword evidence="6" id="KW-1185">Reference proteome</keyword>
<dbReference type="Proteomes" id="UP001595829">
    <property type="component" value="Unassembled WGS sequence"/>
</dbReference>
<name>A0ABV9X6D5_9ACTN</name>
<accession>A0ABV9X6D5</accession>